<feature type="compositionally biased region" description="Polar residues" evidence="1">
    <location>
        <begin position="1"/>
        <end position="10"/>
    </location>
</feature>
<dbReference type="Proteomes" id="UP000292082">
    <property type="component" value="Unassembled WGS sequence"/>
</dbReference>
<evidence type="ECO:0000256" key="1">
    <source>
        <dbReference type="SAM" id="MobiDB-lite"/>
    </source>
</evidence>
<gene>
    <name evidence="2" type="ORF">BD310DRAFT_950798</name>
</gene>
<accession>A0A4Q9PMF4</accession>
<sequence>MTLEQWSTKETIGKPEKVGSKRGSDCLSVLTQVLPTDSELADPLAYRRDDETGLQIREAMKIELL</sequence>
<feature type="region of interest" description="Disordered" evidence="1">
    <location>
        <begin position="1"/>
        <end position="22"/>
    </location>
</feature>
<dbReference type="AlphaFoldDB" id="A0A4Q9PMF4"/>
<name>A0A4Q9PMF4_9APHY</name>
<evidence type="ECO:0000313" key="2">
    <source>
        <dbReference type="EMBL" id="TBU55412.1"/>
    </source>
</evidence>
<keyword evidence="3" id="KW-1185">Reference proteome</keyword>
<organism evidence="2 3">
    <name type="scientific">Dichomitus squalens</name>
    <dbReference type="NCBI Taxonomy" id="114155"/>
    <lineage>
        <taxon>Eukaryota</taxon>
        <taxon>Fungi</taxon>
        <taxon>Dikarya</taxon>
        <taxon>Basidiomycota</taxon>
        <taxon>Agaricomycotina</taxon>
        <taxon>Agaricomycetes</taxon>
        <taxon>Polyporales</taxon>
        <taxon>Polyporaceae</taxon>
        <taxon>Dichomitus</taxon>
    </lineage>
</organism>
<proteinExistence type="predicted"/>
<feature type="compositionally biased region" description="Basic and acidic residues" evidence="1">
    <location>
        <begin position="11"/>
        <end position="22"/>
    </location>
</feature>
<protein>
    <submittedName>
        <fullName evidence="2">Uncharacterized protein</fullName>
    </submittedName>
</protein>
<evidence type="ECO:0000313" key="3">
    <source>
        <dbReference type="Proteomes" id="UP000292082"/>
    </source>
</evidence>
<dbReference type="EMBL" id="ML145169">
    <property type="protein sequence ID" value="TBU55412.1"/>
    <property type="molecule type" value="Genomic_DNA"/>
</dbReference>
<reference evidence="2 3" key="1">
    <citation type="submission" date="2019-01" db="EMBL/GenBank/DDBJ databases">
        <title>Draft genome sequences of three monokaryotic isolates of the white-rot basidiomycete fungus Dichomitus squalens.</title>
        <authorList>
            <consortium name="DOE Joint Genome Institute"/>
            <person name="Lopez S.C."/>
            <person name="Andreopoulos B."/>
            <person name="Pangilinan J."/>
            <person name="Lipzen A."/>
            <person name="Riley R."/>
            <person name="Ahrendt S."/>
            <person name="Ng V."/>
            <person name="Barry K."/>
            <person name="Daum C."/>
            <person name="Grigoriev I.V."/>
            <person name="Hilden K.S."/>
            <person name="Makela M.R."/>
            <person name="de Vries R.P."/>
        </authorList>
    </citation>
    <scope>NUCLEOTIDE SEQUENCE [LARGE SCALE GENOMIC DNA]</scope>
    <source>
        <strain evidence="2 3">CBS 464.89</strain>
    </source>
</reference>